<feature type="compositionally biased region" description="Basic and acidic residues" evidence="2">
    <location>
        <begin position="888"/>
        <end position="908"/>
    </location>
</feature>
<dbReference type="SMART" id="SM00256">
    <property type="entry name" value="FBOX"/>
    <property type="match status" value="1"/>
</dbReference>
<dbReference type="PROSITE" id="PS50181">
    <property type="entry name" value="FBOX"/>
    <property type="match status" value="1"/>
</dbReference>
<dbReference type="Pfam" id="PF12937">
    <property type="entry name" value="F-box-like"/>
    <property type="match status" value="1"/>
</dbReference>
<feature type="compositionally biased region" description="Basic and acidic residues" evidence="2">
    <location>
        <begin position="524"/>
        <end position="533"/>
    </location>
</feature>
<evidence type="ECO:0000259" key="3">
    <source>
        <dbReference type="PROSITE" id="PS50181"/>
    </source>
</evidence>
<evidence type="ECO:0000313" key="5">
    <source>
        <dbReference type="Proteomes" id="UP000272025"/>
    </source>
</evidence>
<dbReference type="Proteomes" id="UP000272025">
    <property type="component" value="Unassembled WGS sequence"/>
</dbReference>
<dbReference type="GeneID" id="39578143"/>
<protein>
    <recommendedName>
        <fullName evidence="3">F-box domain-containing protein</fullName>
    </recommendedName>
</protein>
<feature type="compositionally biased region" description="Polar residues" evidence="2">
    <location>
        <begin position="925"/>
        <end position="938"/>
    </location>
</feature>
<keyword evidence="5" id="KW-1185">Reference proteome</keyword>
<accession>A0A3N2Q1M4</accession>
<dbReference type="AlphaFoldDB" id="A0A3N2Q1M4"/>
<feature type="region of interest" description="Disordered" evidence="2">
    <location>
        <begin position="888"/>
        <end position="966"/>
    </location>
</feature>
<reference evidence="4 5" key="1">
    <citation type="journal article" date="2018" name="Mol. Ecol.">
        <title>The obligate alkalophilic soda-lake fungus Sodiomyces alkalinus has shifted to a protein diet.</title>
        <authorList>
            <person name="Grum-Grzhimaylo A.A."/>
            <person name="Falkoski D.L."/>
            <person name="van den Heuvel J."/>
            <person name="Valero-Jimenez C.A."/>
            <person name="Min B."/>
            <person name="Choi I.G."/>
            <person name="Lipzen A."/>
            <person name="Daum C.G."/>
            <person name="Aanen D.K."/>
            <person name="Tsang A."/>
            <person name="Henrissat B."/>
            <person name="Bilanenko E.N."/>
            <person name="de Vries R.P."/>
            <person name="van Kan J.A.L."/>
            <person name="Grigoriev I.V."/>
            <person name="Debets A.J.M."/>
        </authorList>
    </citation>
    <scope>NUCLEOTIDE SEQUENCE [LARGE SCALE GENOMIC DNA]</scope>
    <source>
        <strain evidence="4 5">F11</strain>
    </source>
</reference>
<feature type="compositionally biased region" description="Acidic residues" evidence="2">
    <location>
        <begin position="507"/>
        <end position="523"/>
    </location>
</feature>
<feature type="compositionally biased region" description="Polar residues" evidence="2">
    <location>
        <begin position="403"/>
        <end position="414"/>
    </location>
</feature>
<evidence type="ECO:0000256" key="2">
    <source>
        <dbReference type="SAM" id="MobiDB-lite"/>
    </source>
</evidence>
<dbReference type="InterPro" id="IPR001810">
    <property type="entry name" value="F-box_dom"/>
</dbReference>
<sequence length="996" mass="109626">MASAATKDKASEAPPRRALNFLDLPSETQHQIFSHCSPGSLICLALVSRHFRDLAAAQIYRYFHIIFPDDDDPDFDSPIDSLASGLETFVASDYDYAQHLRGITLDTTSAGTKGEKAYDAYRYGFSCGKFMNTLLLLTLRKAKSLEIFGWNIRVELSLPVYKALHAISSLKHLHIRLQAGRSLSESPPPLPYGPGSSSLHTSNNLHGVPSLLPASGPTPQPLSTLPPITTSTFDPNVGMLSFTPPVNAAAASSKTLPKNRRKTSVAKTPPTLSGFKKLKTISILDIDDLDCIPEVQGCVKNSALSLQELELSFSVALAQRSRKPTPDLDHDDADLEDEFQLVPMPASGSNWDDAAAPVKAFRAQEERKVQETVLARIFDVEHRPVEKSSTQKSKGNEAVNDVGPSSTSKETPTPAQAFMDRLREVSAKLMTETQEGFEEPDESKRAILELIENAAKKYLESEDAKPGRAGDDKATKESAKSKSSSDATGSSASSLSAVRKQTSPSPDDIDVEEPLASDETEEAADAKAADSRKVGVSSAPSTTTAVTAPIISGRPSSDVTATLERLNTTSKGVVAQLKILDDLIADLHAQLRELASTDECRDEARISVVETRLRGYQKDAEVLQEQLRSAEAEIRDTENSANASATRDGREAQMGDYIRTTRGLQLRYFGVDLIPVKASVLKASVDVHMLESLTLLNVGNQAPIWSMLSRENKLSPLPLRRIFTDNVSMAFLTCVAQLKDVTDLFMLEMVVVHKPASFAPKSAATIDHIRRLVLKKHMPTLKRLLIKNDLNADWDADEKTMMLICNRGRELKELAVSMGVRAMHVFMQQLPGLVNLYALHVVRFRSDDTCPWVVRETHRFLIDMLSHHPELRLEWVCIDDDRVEHIIRGSEQDNKSEAGDKEEGDGAKQKGKGKDKKKHKDKAKSSTGTSGWFGSDNSAYPPLPLNNSWDSASESEDEDEDAKDAARAKLETVSDLRFYDVWDVRIFKKEVLDGRL</sequence>
<dbReference type="SUPFAM" id="SSF81383">
    <property type="entry name" value="F-box domain"/>
    <property type="match status" value="1"/>
</dbReference>
<feature type="compositionally biased region" description="Low complexity" evidence="2">
    <location>
        <begin position="536"/>
        <end position="552"/>
    </location>
</feature>
<dbReference type="OrthoDB" id="4200124at2759"/>
<feature type="compositionally biased region" description="Basic residues" evidence="2">
    <location>
        <begin position="909"/>
        <end position="922"/>
    </location>
</feature>
<evidence type="ECO:0000256" key="1">
    <source>
        <dbReference type="SAM" id="Coils"/>
    </source>
</evidence>
<feature type="compositionally biased region" description="Acidic residues" evidence="2">
    <location>
        <begin position="953"/>
        <end position="962"/>
    </location>
</feature>
<feature type="coiled-coil region" evidence="1">
    <location>
        <begin position="606"/>
        <end position="647"/>
    </location>
</feature>
<feature type="compositionally biased region" description="Basic and acidic residues" evidence="2">
    <location>
        <begin position="459"/>
        <end position="480"/>
    </location>
</feature>
<feature type="region of interest" description="Disordered" evidence="2">
    <location>
        <begin position="183"/>
        <end position="220"/>
    </location>
</feature>
<dbReference type="EMBL" id="ML119052">
    <property type="protein sequence ID" value="ROT40606.1"/>
    <property type="molecule type" value="Genomic_DNA"/>
</dbReference>
<feature type="compositionally biased region" description="Low complexity" evidence="2">
    <location>
        <begin position="481"/>
        <end position="497"/>
    </location>
</feature>
<name>A0A3N2Q1M4_SODAK</name>
<dbReference type="Gene3D" id="1.20.1280.50">
    <property type="match status" value="1"/>
</dbReference>
<gene>
    <name evidence="4" type="ORF">SODALDRAFT_321921</name>
</gene>
<dbReference type="STRING" id="1314773.A0A3N2Q1M4"/>
<keyword evidence="1" id="KW-0175">Coiled coil</keyword>
<feature type="region of interest" description="Disordered" evidence="2">
    <location>
        <begin position="459"/>
        <end position="556"/>
    </location>
</feature>
<feature type="region of interest" description="Disordered" evidence="2">
    <location>
        <begin position="384"/>
        <end position="416"/>
    </location>
</feature>
<dbReference type="InterPro" id="IPR036047">
    <property type="entry name" value="F-box-like_dom_sf"/>
</dbReference>
<proteinExistence type="predicted"/>
<evidence type="ECO:0000313" key="4">
    <source>
        <dbReference type="EMBL" id="ROT40606.1"/>
    </source>
</evidence>
<dbReference type="RefSeq" id="XP_028468412.1">
    <property type="nucleotide sequence ID" value="XM_028609665.1"/>
</dbReference>
<feature type="domain" description="F-box" evidence="3">
    <location>
        <begin position="18"/>
        <end position="63"/>
    </location>
</feature>
<organism evidence="4 5">
    <name type="scientific">Sodiomyces alkalinus (strain CBS 110278 / VKM F-3762 / F11)</name>
    <name type="common">Alkaliphilic filamentous fungus</name>
    <dbReference type="NCBI Taxonomy" id="1314773"/>
    <lineage>
        <taxon>Eukaryota</taxon>
        <taxon>Fungi</taxon>
        <taxon>Dikarya</taxon>
        <taxon>Ascomycota</taxon>
        <taxon>Pezizomycotina</taxon>
        <taxon>Sordariomycetes</taxon>
        <taxon>Hypocreomycetidae</taxon>
        <taxon>Glomerellales</taxon>
        <taxon>Plectosphaerellaceae</taxon>
        <taxon>Sodiomyces</taxon>
    </lineage>
</organism>